<name>M1XNV6_NATM8</name>
<evidence type="ECO:0000256" key="1">
    <source>
        <dbReference type="ARBA" id="ARBA00004141"/>
    </source>
</evidence>
<dbReference type="Gene3D" id="1.10.287.3510">
    <property type="match status" value="1"/>
</dbReference>
<dbReference type="Pfam" id="PF00420">
    <property type="entry name" value="Oxidored_q2"/>
    <property type="match status" value="1"/>
</dbReference>
<dbReference type="InterPro" id="IPR039428">
    <property type="entry name" value="NUOK/Mnh_C1-like"/>
</dbReference>
<accession>M1XNV6</accession>
<evidence type="ECO:0000313" key="7">
    <source>
        <dbReference type="Proteomes" id="UP000011867"/>
    </source>
</evidence>
<feature type="transmembrane region" description="Helical" evidence="5">
    <location>
        <begin position="98"/>
        <end position="122"/>
    </location>
</feature>
<dbReference type="NCBIfam" id="NF005624">
    <property type="entry name" value="PRK07375.2-3"/>
    <property type="match status" value="1"/>
</dbReference>
<dbReference type="RefSeq" id="WP_015408502.1">
    <property type="nucleotide sequence ID" value="NC_020388.1"/>
</dbReference>
<dbReference type="Proteomes" id="UP000011867">
    <property type="component" value="Chromosome"/>
</dbReference>
<keyword evidence="4 5" id="KW-0472">Membrane</keyword>
<dbReference type="STRING" id="268739.Nmlp_1455"/>
<dbReference type="PANTHER" id="PTHR34583">
    <property type="entry name" value="ANTIPORTER SUBUNIT MNHC2-RELATED"/>
    <property type="match status" value="1"/>
</dbReference>
<dbReference type="EMBL" id="HF582854">
    <property type="protein sequence ID" value="CCQ35658.1"/>
    <property type="molecule type" value="Genomic_DNA"/>
</dbReference>
<comment type="subcellular location">
    <subcellularLocation>
        <location evidence="1">Membrane</location>
        <topology evidence="1">Multi-pass membrane protein</topology>
    </subcellularLocation>
</comment>
<gene>
    <name evidence="6" type="primary">mrpC</name>
    <name evidence="6" type="ordered locus">Nmlp_1455</name>
</gene>
<dbReference type="NCBIfam" id="NF005621">
    <property type="entry name" value="PRK07375.1-6"/>
    <property type="match status" value="1"/>
</dbReference>
<evidence type="ECO:0000256" key="2">
    <source>
        <dbReference type="ARBA" id="ARBA00022692"/>
    </source>
</evidence>
<dbReference type="HOGENOM" id="CLU_082058_2_0_2"/>
<keyword evidence="7" id="KW-1185">Reference proteome</keyword>
<evidence type="ECO:0000256" key="3">
    <source>
        <dbReference type="ARBA" id="ARBA00022989"/>
    </source>
</evidence>
<dbReference type="PANTHER" id="PTHR34583:SF3">
    <property type="entry name" value="MULTISUBUNIT SODIUM_HYDROGEN ANTIPORTER, MNHC SUBUNIT"/>
    <property type="match status" value="1"/>
</dbReference>
<keyword evidence="3 5" id="KW-1133">Transmembrane helix</keyword>
<feature type="transmembrane region" description="Helical" evidence="5">
    <location>
        <begin position="59"/>
        <end position="78"/>
    </location>
</feature>
<dbReference type="KEGG" id="nmo:Nmlp_1455"/>
<keyword evidence="2 5" id="KW-0812">Transmembrane</keyword>
<dbReference type="eggNOG" id="arCOG03072">
    <property type="taxonomic scope" value="Archaea"/>
</dbReference>
<evidence type="ECO:0000256" key="5">
    <source>
        <dbReference type="SAM" id="Phobius"/>
    </source>
</evidence>
<sequence length="142" mass="15173">MRPDAALSETGVLLAERTLPLALETLSTRYAYATFAILFAIGLYMMIASPNLVKKVIGLNLFQSAIFLFFVAMAYVRGGSVPVIPSEGGAVGEYASPLPQVIVLTAIVVGVSLTAVALALIVRLYTEYGTLNEATIREVMDE</sequence>
<proteinExistence type="predicted"/>
<organism evidence="6 7">
    <name type="scientific">Natronomonas moolapensis (strain DSM 18674 / CECT 7526 / JCM 14361 / 8.8.11)</name>
    <dbReference type="NCBI Taxonomy" id="268739"/>
    <lineage>
        <taxon>Archaea</taxon>
        <taxon>Methanobacteriati</taxon>
        <taxon>Methanobacteriota</taxon>
        <taxon>Stenosarchaea group</taxon>
        <taxon>Halobacteria</taxon>
        <taxon>Halobacteriales</taxon>
        <taxon>Natronomonadaceae</taxon>
        <taxon>Natronomonas</taxon>
    </lineage>
</organism>
<dbReference type="InterPro" id="IPR050601">
    <property type="entry name" value="CPA3_antiporter_subunitC"/>
</dbReference>
<dbReference type="GO" id="GO:0016020">
    <property type="term" value="C:membrane"/>
    <property type="evidence" value="ECO:0007669"/>
    <property type="project" value="UniProtKB-SubCell"/>
</dbReference>
<dbReference type="AlphaFoldDB" id="M1XNV6"/>
<reference evidence="6 7" key="1">
    <citation type="journal article" date="2013" name="Genome Announc.">
        <title>Genome of the haloarchaeon Natronomonas moolapensis, a neutrophilic member of a previously haloalkaliphilic genus.</title>
        <authorList>
            <person name="Dyall-Smith M.L."/>
            <person name="Pfeiffer F."/>
            <person name="Oberwinkler T."/>
            <person name="Klee K."/>
            <person name="Rampp M."/>
            <person name="Palm P."/>
            <person name="Gross K."/>
            <person name="Schuster S.C."/>
            <person name="Oesterhelt D."/>
        </authorList>
    </citation>
    <scope>NUCLEOTIDE SEQUENCE [LARGE SCALE GENOMIC DNA]</scope>
    <source>
        <strain evidence="7">DSM 18674 / JCM 14361 / 8.8.11</strain>
    </source>
</reference>
<evidence type="ECO:0000256" key="4">
    <source>
        <dbReference type="ARBA" id="ARBA00023136"/>
    </source>
</evidence>
<evidence type="ECO:0000313" key="6">
    <source>
        <dbReference type="EMBL" id="CCQ35658.1"/>
    </source>
</evidence>
<protein>
    <submittedName>
        <fullName evidence="6">Mrp-type sodium/proton antiporter system subunit C</fullName>
    </submittedName>
</protein>
<dbReference type="GeneID" id="14652927"/>
<feature type="transmembrane region" description="Helical" evidence="5">
    <location>
        <begin position="30"/>
        <end position="47"/>
    </location>
</feature>